<sequence>MAKFTAQATTKVSADNCDIQHLLPKRSSQYDFPQAEQSCRHNVLQGSSQYTVVERHCTVRSGESCNLTTGHRYNTFPSTSGFENERLDRFVVYVMSLKWPLHAASDNKLLCYRLWFTKTVCVHRHSSAVLRPSLRGRTGTHKKALEESMPLALTWPEYIATDSTTLQNPIHLSTTSELRFSSTVKGDPYDAATYDAFHPVLLQEHH</sequence>
<protein>
    <submittedName>
        <fullName evidence="1">Uncharacterized protein</fullName>
    </submittedName>
</protein>
<proteinExistence type="predicted"/>
<comment type="caution">
    <text evidence="1">The sequence shown here is derived from an EMBL/GenBank/DDBJ whole genome shotgun (WGS) entry which is preliminary data.</text>
</comment>
<accession>A0ACC1PIW8</accession>
<name>A0ACC1PIW8_9APHY</name>
<dbReference type="EMBL" id="JANSHE010002344">
    <property type="protein sequence ID" value="KAJ2992675.1"/>
    <property type="molecule type" value="Genomic_DNA"/>
</dbReference>
<organism evidence="1 2">
    <name type="scientific">Trametes sanguinea</name>
    <dbReference type="NCBI Taxonomy" id="158606"/>
    <lineage>
        <taxon>Eukaryota</taxon>
        <taxon>Fungi</taxon>
        <taxon>Dikarya</taxon>
        <taxon>Basidiomycota</taxon>
        <taxon>Agaricomycotina</taxon>
        <taxon>Agaricomycetes</taxon>
        <taxon>Polyporales</taxon>
        <taxon>Polyporaceae</taxon>
        <taxon>Trametes</taxon>
    </lineage>
</organism>
<dbReference type="Proteomes" id="UP001144978">
    <property type="component" value="Unassembled WGS sequence"/>
</dbReference>
<gene>
    <name evidence="1" type="ORF">NUW54_g7876</name>
</gene>
<keyword evidence="2" id="KW-1185">Reference proteome</keyword>
<evidence type="ECO:0000313" key="1">
    <source>
        <dbReference type="EMBL" id="KAJ2992675.1"/>
    </source>
</evidence>
<reference evidence="1" key="1">
    <citation type="submission" date="2022-08" db="EMBL/GenBank/DDBJ databases">
        <title>Genome Sequence of Pycnoporus sanguineus.</title>
        <authorList>
            <person name="Buettner E."/>
        </authorList>
    </citation>
    <scope>NUCLEOTIDE SEQUENCE</scope>
    <source>
        <strain evidence="1">CG-C14</strain>
    </source>
</reference>
<evidence type="ECO:0000313" key="2">
    <source>
        <dbReference type="Proteomes" id="UP001144978"/>
    </source>
</evidence>